<dbReference type="GO" id="GO:0003727">
    <property type="term" value="F:single-stranded RNA binding"/>
    <property type="evidence" value="ECO:0007669"/>
    <property type="project" value="InterPro"/>
</dbReference>
<dbReference type="RefSeq" id="WP_079556158.1">
    <property type="nucleotide sequence ID" value="NZ_CP021904.1"/>
</dbReference>
<evidence type="ECO:0000313" key="8">
    <source>
        <dbReference type="Proteomes" id="UP000191055"/>
    </source>
</evidence>
<keyword evidence="8" id="KW-1185">Reference proteome</keyword>
<dbReference type="SMART" id="SM00363">
    <property type="entry name" value="S4"/>
    <property type="match status" value="1"/>
</dbReference>
<evidence type="ECO:0000313" key="7">
    <source>
        <dbReference type="EMBL" id="SKB38674.1"/>
    </source>
</evidence>
<evidence type="ECO:0000256" key="5">
    <source>
        <dbReference type="SAM" id="MobiDB-lite"/>
    </source>
</evidence>
<dbReference type="OrthoDB" id="9797176at2"/>
<evidence type="ECO:0000256" key="1">
    <source>
        <dbReference type="ARBA" id="ARBA00008396"/>
    </source>
</evidence>
<dbReference type="Pfam" id="PF01479">
    <property type="entry name" value="S4"/>
    <property type="match status" value="1"/>
</dbReference>
<dbReference type="GO" id="GO:0003677">
    <property type="term" value="F:DNA binding"/>
    <property type="evidence" value="ECO:0007669"/>
    <property type="project" value="UniProtKB-KW"/>
</dbReference>
<protein>
    <submittedName>
        <fullName evidence="7">Ribosome-associated heat shock protein Hsp15</fullName>
    </submittedName>
</protein>
<dbReference type="CDD" id="cd00165">
    <property type="entry name" value="S4"/>
    <property type="match status" value="1"/>
</dbReference>
<accession>A0A1T5AUJ1</accession>
<dbReference type="GO" id="GO:0034605">
    <property type="term" value="P:cellular response to heat"/>
    <property type="evidence" value="ECO:0007669"/>
    <property type="project" value="InterPro"/>
</dbReference>
<evidence type="ECO:0000256" key="4">
    <source>
        <dbReference type="PROSITE-ProRule" id="PRU00182"/>
    </source>
</evidence>
<keyword evidence="7" id="KW-0346">Stress response</keyword>
<dbReference type="InterPro" id="IPR002942">
    <property type="entry name" value="S4_RNA-bd"/>
</dbReference>
<dbReference type="InterPro" id="IPR036986">
    <property type="entry name" value="S4_RNA-bd_sf"/>
</dbReference>
<dbReference type="Gene3D" id="3.10.290.10">
    <property type="entry name" value="RNA-binding S4 domain"/>
    <property type="match status" value="1"/>
</dbReference>
<dbReference type="PROSITE" id="PS50889">
    <property type="entry name" value="S4"/>
    <property type="match status" value="1"/>
</dbReference>
<dbReference type="STRING" id="889453.SAMN03080601_00387"/>
<evidence type="ECO:0000256" key="3">
    <source>
        <dbReference type="ARBA" id="ARBA00023125"/>
    </source>
</evidence>
<reference evidence="7 8" key="1">
    <citation type="submission" date="2017-02" db="EMBL/GenBank/DDBJ databases">
        <authorList>
            <person name="Peterson S.W."/>
        </authorList>
    </citation>
    <scope>NUCLEOTIDE SEQUENCE [LARGE SCALE GENOMIC DNA]</scope>
    <source>
        <strain evidence="7 8">DSM 24412</strain>
    </source>
</reference>
<sequence>MVRIDKYLWAVRLFKTRSIATEACKKGKVMMDGVTVKSSRTLKPGDIVEIKDPPIIRKYKVLDVAEKRMGAKLTPEYIKEVTSHEELEVMELTRLANKMNRNKGTGRPTKKERRDLDSFFEGDD</sequence>
<keyword evidence="2 4" id="KW-0694">RNA-binding</keyword>
<comment type="similarity">
    <text evidence="1">Belongs to the HSP15 family.</text>
</comment>
<dbReference type="Proteomes" id="UP000191055">
    <property type="component" value="Unassembled WGS sequence"/>
</dbReference>
<evidence type="ECO:0000259" key="6">
    <source>
        <dbReference type="SMART" id="SM00363"/>
    </source>
</evidence>
<name>A0A1T5AUJ1_9BACT</name>
<proteinExistence type="inferred from homology"/>
<keyword evidence="3" id="KW-0238">DNA-binding</keyword>
<dbReference type="KEGG" id="asx:CDL62_05265"/>
<gene>
    <name evidence="7" type="ORF">SAMN03080601_00387</name>
</gene>
<dbReference type="SUPFAM" id="SSF55174">
    <property type="entry name" value="Alpha-L RNA-binding motif"/>
    <property type="match status" value="1"/>
</dbReference>
<dbReference type="GO" id="GO:0043023">
    <property type="term" value="F:ribosomal large subunit binding"/>
    <property type="evidence" value="ECO:0007669"/>
    <property type="project" value="InterPro"/>
</dbReference>
<organism evidence="7 8">
    <name type="scientific">Alkalitalea saponilacus</name>
    <dbReference type="NCBI Taxonomy" id="889453"/>
    <lineage>
        <taxon>Bacteria</taxon>
        <taxon>Pseudomonadati</taxon>
        <taxon>Bacteroidota</taxon>
        <taxon>Bacteroidia</taxon>
        <taxon>Marinilabiliales</taxon>
        <taxon>Marinilabiliaceae</taxon>
        <taxon>Alkalitalea</taxon>
    </lineage>
</organism>
<dbReference type="InterPro" id="IPR025708">
    <property type="entry name" value="HSP15"/>
</dbReference>
<feature type="domain" description="RNA-binding S4" evidence="6">
    <location>
        <begin position="2"/>
        <end position="60"/>
    </location>
</feature>
<dbReference type="AlphaFoldDB" id="A0A1T5AUJ1"/>
<dbReference type="PIRSF" id="PIRSF016821">
    <property type="entry name" value="HSP15"/>
    <property type="match status" value="1"/>
</dbReference>
<evidence type="ECO:0000256" key="2">
    <source>
        <dbReference type="ARBA" id="ARBA00022884"/>
    </source>
</evidence>
<feature type="region of interest" description="Disordered" evidence="5">
    <location>
        <begin position="98"/>
        <end position="124"/>
    </location>
</feature>
<dbReference type="EMBL" id="FUYV01000001">
    <property type="protein sequence ID" value="SKB38674.1"/>
    <property type="molecule type" value="Genomic_DNA"/>
</dbReference>